<name>A0A8S0R814_OLEEU</name>
<protein>
    <submittedName>
        <fullName evidence="1">Uncharacterized protein</fullName>
    </submittedName>
</protein>
<keyword evidence="2" id="KW-1185">Reference proteome</keyword>
<dbReference type="Gramene" id="OE9A068470T1">
    <property type="protein sequence ID" value="OE9A068470C1"/>
    <property type="gene ID" value="OE9A068470"/>
</dbReference>
<dbReference type="EMBL" id="CACTIH010002177">
    <property type="protein sequence ID" value="CAA2974508.1"/>
    <property type="molecule type" value="Genomic_DNA"/>
</dbReference>
<organism evidence="1 2">
    <name type="scientific">Olea europaea subsp. europaea</name>
    <dbReference type="NCBI Taxonomy" id="158383"/>
    <lineage>
        <taxon>Eukaryota</taxon>
        <taxon>Viridiplantae</taxon>
        <taxon>Streptophyta</taxon>
        <taxon>Embryophyta</taxon>
        <taxon>Tracheophyta</taxon>
        <taxon>Spermatophyta</taxon>
        <taxon>Magnoliopsida</taxon>
        <taxon>eudicotyledons</taxon>
        <taxon>Gunneridae</taxon>
        <taxon>Pentapetalae</taxon>
        <taxon>asterids</taxon>
        <taxon>lamiids</taxon>
        <taxon>Lamiales</taxon>
        <taxon>Oleaceae</taxon>
        <taxon>Oleeae</taxon>
        <taxon>Olea</taxon>
    </lineage>
</organism>
<comment type="caution">
    <text evidence="1">The sequence shown here is derived from an EMBL/GenBank/DDBJ whole genome shotgun (WGS) entry which is preliminary data.</text>
</comment>
<gene>
    <name evidence="1" type="ORF">OLEA9_A068470</name>
</gene>
<reference evidence="1 2" key="1">
    <citation type="submission" date="2019-12" db="EMBL/GenBank/DDBJ databases">
        <authorList>
            <person name="Alioto T."/>
            <person name="Alioto T."/>
            <person name="Gomez Garrido J."/>
        </authorList>
    </citation>
    <scope>NUCLEOTIDE SEQUENCE [LARGE SCALE GENOMIC DNA]</scope>
</reference>
<proteinExistence type="predicted"/>
<sequence length="135" mass="15415">MNFQSSKTTSAFFQFHPTPLMPMLITLPQIAQARVDASNHLHITTNNQENRNIEHFFETVNLRPTNSFFDDGGGSHDRGLHVLASSLHDTTIPAIAHHEFGGKVDEQVEQFICKAARFAYLQLRFLHRPNHQIRP</sequence>
<accession>A0A8S0R814</accession>
<dbReference type="Proteomes" id="UP000594638">
    <property type="component" value="Unassembled WGS sequence"/>
</dbReference>
<evidence type="ECO:0000313" key="2">
    <source>
        <dbReference type="Proteomes" id="UP000594638"/>
    </source>
</evidence>
<dbReference type="AlphaFoldDB" id="A0A8S0R814"/>
<evidence type="ECO:0000313" key="1">
    <source>
        <dbReference type="EMBL" id="CAA2974508.1"/>
    </source>
</evidence>